<accession>A0A917IXJ6</accession>
<dbReference type="Proteomes" id="UP000627292">
    <property type="component" value="Unassembled WGS sequence"/>
</dbReference>
<evidence type="ECO:0000313" key="8">
    <source>
        <dbReference type="Proteomes" id="UP000627292"/>
    </source>
</evidence>
<dbReference type="NCBIfam" id="TIGR02937">
    <property type="entry name" value="sigma70-ECF"/>
    <property type="match status" value="1"/>
</dbReference>
<dbReference type="NCBIfam" id="TIGR02985">
    <property type="entry name" value="Sig70_bacteroi1"/>
    <property type="match status" value="1"/>
</dbReference>
<dbReference type="SUPFAM" id="SSF88946">
    <property type="entry name" value="Sigma2 domain of RNA polymerase sigma factors"/>
    <property type="match status" value="1"/>
</dbReference>
<dbReference type="Gene3D" id="1.10.10.10">
    <property type="entry name" value="Winged helix-like DNA-binding domain superfamily/Winged helix DNA-binding domain"/>
    <property type="match status" value="1"/>
</dbReference>
<dbReference type="GO" id="GO:0003677">
    <property type="term" value="F:DNA binding"/>
    <property type="evidence" value="ECO:0007669"/>
    <property type="project" value="InterPro"/>
</dbReference>
<sequence>MSGEHLNTVPELWQRLAAGDEQAFRTLFHAFTPSLFAAAMQVVKLEEPAREIVQETFLKVWMHREALGLMENPSGWVFRAASNLSISYLRKQASAWKWLQQQPFSAAATNDVLEKVSFREAQQLLHAAIAALPPKRQLIFRLSRQEELTHAEIAEKLNMSQNTVKNQIVLAVKFLEQYIQQHLDVFIPLFLLTEIFF</sequence>
<comment type="similarity">
    <text evidence="1">Belongs to the sigma-70 factor family. ECF subfamily.</text>
</comment>
<dbReference type="SUPFAM" id="SSF88659">
    <property type="entry name" value="Sigma3 and sigma4 domains of RNA polymerase sigma factors"/>
    <property type="match status" value="1"/>
</dbReference>
<keyword evidence="2" id="KW-0805">Transcription regulation</keyword>
<dbReference type="PANTHER" id="PTHR43133">
    <property type="entry name" value="RNA POLYMERASE ECF-TYPE SIGMA FACTO"/>
    <property type="match status" value="1"/>
</dbReference>
<dbReference type="Gene3D" id="1.10.1740.10">
    <property type="match status" value="1"/>
</dbReference>
<feature type="domain" description="RNA polymerase sigma-70 region 2" evidence="5">
    <location>
        <begin position="27"/>
        <end position="93"/>
    </location>
</feature>
<dbReference type="AlphaFoldDB" id="A0A917IXJ6"/>
<keyword evidence="8" id="KW-1185">Reference proteome</keyword>
<evidence type="ECO:0000259" key="6">
    <source>
        <dbReference type="Pfam" id="PF08281"/>
    </source>
</evidence>
<evidence type="ECO:0000313" key="7">
    <source>
        <dbReference type="EMBL" id="GGH64886.1"/>
    </source>
</evidence>
<dbReference type="Pfam" id="PF04542">
    <property type="entry name" value="Sigma70_r2"/>
    <property type="match status" value="1"/>
</dbReference>
<evidence type="ECO:0000256" key="2">
    <source>
        <dbReference type="ARBA" id="ARBA00023015"/>
    </source>
</evidence>
<dbReference type="PANTHER" id="PTHR43133:SF46">
    <property type="entry name" value="RNA POLYMERASE SIGMA-70 FACTOR ECF SUBFAMILY"/>
    <property type="match status" value="1"/>
</dbReference>
<feature type="domain" description="RNA polymerase sigma factor 70 region 4 type 2" evidence="6">
    <location>
        <begin position="123"/>
        <end position="175"/>
    </location>
</feature>
<protein>
    <submittedName>
        <fullName evidence="7">DNA-directed RNA polymerase sigma-70 factor</fullName>
    </submittedName>
</protein>
<evidence type="ECO:0000259" key="5">
    <source>
        <dbReference type="Pfam" id="PF04542"/>
    </source>
</evidence>
<dbReference type="InterPro" id="IPR007627">
    <property type="entry name" value="RNA_pol_sigma70_r2"/>
</dbReference>
<dbReference type="GO" id="GO:0000428">
    <property type="term" value="C:DNA-directed RNA polymerase complex"/>
    <property type="evidence" value="ECO:0007669"/>
    <property type="project" value="UniProtKB-KW"/>
</dbReference>
<organism evidence="7 8">
    <name type="scientific">Filimonas zeae</name>
    <dbReference type="NCBI Taxonomy" id="1737353"/>
    <lineage>
        <taxon>Bacteria</taxon>
        <taxon>Pseudomonadati</taxon>
        <taxon>Bacteroidota</taxon>
        <taxon>Chitinophagia</taxon>
        <taxon>Chitinophagales</taxon>
        <taxon>Chitinophagaceae</taxon>
        <taxon>Filimonas</taxon>
    </lineage>
</organism>
<gene>
    <name evidence="7" type="ORF">GCM10011379_17430</name>
</gene>
<dbReference type="InterPro" id="IPR013325">
    <property type="entry name" value="RNA_pol_sigma_r2"/>
</dbReference>
<dbReference type="InterPro" id="IPR013249">
    <property type="entry name" value="RNA_pol_sigma70_r4_t2"/>
</dbReference>
<dbReference type="GO" id="GO:0006352">
    <property type="term" value="P:DNA-templated transcription initiation"/>
    <property type="evidence" value="ECO:0007669"/>
    <property type="project" value="InterPro"/>
</dbReference>
<evidence type="ECO:0000256" key="4">
    <source>
        <dbReference type="ARBA" id="ARBA00023163"/>
    </source>
</evidence>
<dbReference type="CDD" id="cd06171">
    <property type="entry name" value="Sigma70_r4"/>
    <property type="match status" value="1"/>
</dbReference>
<comment type="caution">
    <text evidence="7">The sequence shown here is derived from an EMBL/GenBank/DDBJ whole genome shotgun (WGS) entry which is preliminary data.</text>
</comment>
<name>A0A917IXJ6_9BACT</name>
<dbReference type="InterPro" id="IPR014327">
    <property type="entry name" value="RNA_pol_sigma70_bacteroid"/>
</dbReference>
<dbReference type="GO" id="GO:0016987">
    <property type="term" value="F:sigma factor activity"/>
    <property type="evidence" value="ECO:0007669"/>
    <property type="project" value="UniProtKB-KW"/>
</dbReference>
<dbReference type="InterPro" id="IPR036388">
    <property type="entry name" value="WH-like_DNA-bd_sf"/>
</dbReference>
<reference evidence="7" key="2">
    <citation type="submission" date="2020-09" db="EMBL/GenBank/DDBJ databases">
        <authorList>
            <person name="Sun Q."/>
            <person name="Zhou Y."/>
        </authorList>
    </citation>
    <scope>NUCLEOTIDE SEQUENCE</scope>
    <source>
        <strain evidence="7">CGMCC 1.15290</strain>
    </source>
</reference>
<dbReference type="InterPro" id="IPR013324">
    <property type="entry name" value="RNA_pol_sigma_r3/r4-like"/>
</dbReference>
<dbReference type="InterPro" id="IPR039425">
    <property type="entry name" value="RNA_pol_sigma-70-like"/>
</dbReference>
<dbReference type="RefSeq" id="WP_188951640.1">
    <property type="nucleotide sequence ID" value="NZ_BMIB01000002.1"/>
</dbReference>
<keyword evidence="3" id="KW-0731">Sigma factor</keyword>
<keyword evidence="4" id="KW-0804">Transcription</keyword>
<evidence type="ECO:0000256" key="1">
    <source>
        <dbReference type="ARBA" id="ARBA00010641"/>
    </source>
</evidence>
<keyword evidence="7" id="KW-0240">DNA-directed RNA polymerase</keyword>
<reference evidence="7" key="1">
    <citation type="journal article" date="2014" name="Int. J. Syst. Evol. Microbiol.">
        <title>Complete genome sequence of Corynebacterium casei LMG S-19264T (=DSM 44701T), isolated from a smear-ripened cheese.</title>
        <authorList>
            <consortium name="US DOE Joint Genome Institute (JGI-PGF)"/>
            <person name="Walter F."/>
            <person name="Albersmeier A."/>
            <person name="Kalinowski J."/>
            <person name="Ruckert C."/>
        </authorList>
    </citation>
    <scope>NUCLEOTIDE SEQUENCE</scope>
    <source>
        <strain evidence="7">CGMCC 1.15290</strain>
    </source>
</reference>
<evidence type="ECO:0000256" key="3">
    <source>
        <dbReference type="ARBA" id="ARBA00023082"/>
    </source>
</evidence>
<proteinExistence type="inferred from homology"/>
<dbReference type="Pfam" id="PF08281">
    <property type="entry name" value="Sigma70_r4_2"/>
    <property type="match status" value="1"/>
</dbReference>
<dbReference type="EMBL" id="BMIB01000002">
    <property type="protein sequence ID" value="GGH64886.1"/>
    <property type="molecule type" value="Genomic_DNA"/>
</dbReference>
<dbReference type="InterPro" id="IPR014284">
    <property type="entry name" value="RNA_pol_sigma-70_dom"/>
</dbReference>